<reference evidence="1 2" key="1">
    <citation type="submission" date="2017-06" db="EMBL/GenBank/DDBJ databases">
        <title>Comparative genomic analysis of Ambrosia Fusariam Clade fungi.</title>
        <authorList>
            <person name="Stajich J.E."/>
            <person name="Carrillo J."/>
            <person name="Kijimoto T."/>
            <person name="Eskalen A."/>
            <person name="O'Donnell K."/>
            <person name="Kasson M."/>
        </authorList>
    </citation>
    <scope>NUCLEOTIDE SEQUENCE [LARGE SCALE GENOMIC DNA]</scope>
    <source>
        <strain evidence="1 2">NRRL62584</strain>
    </source>
</reference>
<evidence type="ECO:0000313" key="1">
    <source>
        <dbReference type="EMBL" id="RSL45935.1"/>
    </source>
</evidence>
<sequence>MTNHDYFGFQGMIQRRQLAQPFPLTRPIAPFPESHPHPDVLRPGVQFADNGWLLTSRTPRTRVRIQ</sequence>
<evidence type="ECO:0000313" key="2">
    <source>
        <dbReference type="Proteomes" id="UP000288168"/>
    </source>
</evidence>
<dbReference type="Proteomes" id="UP000288168">
    <property type="component" value="Unassembled WGS sequence"/>
</dbReference>
<comment type="caution">
    <text evidence="1">The sequence shown here is derived from an EMBL/GenBank/DDBJ whole genome shotgun (WGS) entry which is preliminary data.</text>
</comment>
<accession>A0A428NYQ3</accession>
<dbReference type="AlphaFoldDB" id="A0A428NYQ3"/>
<protein>
    <submittedName>
        <fullName evidence="1">Uncharacterized protein</fullName>
    </submittedName>
</protein>
<proteinExistence type="predicted"/>
<gene>
    <name evidence="1" type="ORF">CEP54_014072</name>
</gene>
<organism evidence="1 2">
    <name type="scientific">Fusarium duplospermum</name>
    <dbReference type="NCBI Taxonomy" id="1325734"/>
    <lineage>
        <taxon>Eukaryota</taxon>
        <taxon>Fungi</taxon>
        <taxon>Dikarya</taxon>
        <taxon>Ascomycota</taxon>
        <taxon>Pezizomycotina</taxon>
        <taxon>Sordariomycetes</taxon>
        <taxon>Hypocreomycetidae</taxon>
        <taxon>Hypocreales</taxon>
        <taxon>Nectriaceae</taxon>
        <taxon>Fusarium</taxon>
        <taxon>Fusarium solani species complex</taxon>
    </lineage>
</organism>
<keyword evidence="2" id="KW-1185">Reference proteome</keyword>
<dbReference type="OrthoDB" id="10459011at2759"/>
<dbReference type="EMBL" id="NKCI01000250">
    <property type="protein sequence ID" value="RSL45935.1"/>
    <property type="molecule type" value="Genomic_DNA"/>
</dbReference>
<name>A0A428NYQ3_9HYPO</name>